<proteinExistence type="predicted"/>
<feature type="region of interest" description="Disordered" evidence="1">
    <location>
        <begin position="1"/>
        <end position="32"/>
    </location>
</feature>
<organism evidence="3 4">
    <name type="scientific">Vibrio albus</name>
    <dbReference type="NCBI Taxonomy" id="2200953"/>
    <lineage>
        <taxon>Bacteria</taxon>
        <taxon>Pseudomonadati</taxon>
        <taxon>Pseudomonadota</taxon>
        <taxon>Gammaproteobacteria</taxon>
        <taxon>Vibrionales</taxon>
        <taxon>Vibrionaceae</taxon>
        <taxon>Vibrio</taxon>
    </lineage>
</organism>
<evidence type="ECO:0000313" key="3">
    <source>
        <dbReference type="EMBL" id="PWI33591.1"/>
    </source>
</evidence>
<dbReference type="PANTHER" id="PTHR35849:SF2">
    <property type="entry name" value="BLR2341 PROTEIN"/>
    <property type="match status" value="1"/>
</dbReference>
<evidence type="ECO:0000256" key="1">
    <source>
        <dbReference type="SAM" id="MobiDB-lite"/>
    </source>
</evidence>
<dbReference type="InterPro" id="IPR052746">
    <property type="entry name" value="MlaB_ABC_Transporter"/>
</dbReference>
<gene>
    <name evidence="3" type="ORF">DI392_08985</name>
</gene>
<evidence type="ECO:0000259" key="2">
    <source>
        <dbReference type="PROSITE" id="PS50801"/>
    </source>
</evidence>
<dbReference type="OrthoDB" id="5816515at2"/>
<sequence length="132" mass="14635">MQDTSAGGDRQNPPEQSPENNMGNVVTQQEATIKVSPGSEMTIYTASELKETLYKDWNHAREIEVDLSIVDELDSAGVQLLLQMKSDSEHARKPVRFVDHSPVVLEVLEMLNLIGRFADPIILPADNMETSA</sequence>
<dbReference type="EMBL" id="QFWT01000004">
    <property type="protein sequence ID" value="PWI33591.1"/>
    <property type="molecule type" value="Genomic_DNA"/>
</dbReference>
<evidence type="ECO:0000313" key="4">
    <source>
        <dbReference type="Proteomes" id="UP000245362"/>
    </source>
</evidence>
<dbReference type="AlphaFoldDB" id="A0A2U3B9Y3"/>
<dbReference type="PROSITE" id="PS50801">
    <property type="entry name" value="STAS"/>
    <property type="match status" value="1"/>
</dbReference>
<reference evidence="3 4" key="1">
    <citation type="submission" date="2018-05" db="EMBL/GenBank/DDBJ databases">
        <title>Vibrio limimaris sp. nov., isolated from marine sediment.</title>
        <authorList>
            <person name="Li C.-M."/>
        </authorList>
    </citation>
    <scope>NUCLEOTIDE SEQUENCE [LARGE SCALE GENOMIC DNA]</scope>
    <source>
        <strain evidence="3 4">E4404</strain>
    </source>
</reference>
<accession>A0A2U3B9Y3</accession>
<dbReference type="CDD" id="cd07043">
    <property type="entry name" value="STAS_anti-anti-sigma_factors"/>
    <property type="match status" value="1"/>
</dbReference>
<protein>
    <submittedName>
        <fullName evidence="3">Anti-sigma B factor antagonist</fullName>
    </submittedName>
</protein>
<dbReference type="Proteomes" id="UP000245362">
    <property type="component" value="Unassembled WGS sequence"/>
</dbReference>
<dbReference type="InterPro" id="IPR002645">
    <property type="entry name" value="STAS_dom"/>
</dbReference>
<feature type="compositionally biased region" description="Polar residues" evidence="1">
    <location>
        <begin position="13"/>
        <end position="31"/>
    </location>
</feature>
<comment type="caution">
    <text evidence="3">The sequence shown here is derived from an EMBL/GenBank/DDBJ whole genome shotgun (WGS) entry which is preliminary data.</text>
</comment>
<dbReference type="InterPro" id="IPR036513">
    <property type="entry name" value="STAS_dom_sf"/>
</dbReference>
<keyword evidence="4" id="KW-1185">Reference proteome</keyword>
<dbReference type="PANTHER" id="PTHR35849">
    <property type="entry name" value="BLR2341 PROTEIN"/>
    <property type="match status" value="1"/>
</dbReference>
<dbReference type="RefSeq" id="WP_109319582.1">
    <property type="nucleotide sequence ID" value="NZ_QFWT01000004.1"/>
</dbReference>
<dbReference type="InterPro" id="IPR058548">
    <property type="entry name" value="MlaB-like_STAS"/>
</dbReference>
<name>A0A2U3B9Y3_9VIBR</name>
<dbReference type="Gene3D" id="3.30.750.24">
    <property type="entry name" value="STAS domain"/>
    <property type="match status" value="1"/>
</dbReference>
<dbReference type="Pfam" id="PF13466">
    <property type="entry name" value="STAS_2"/>
    <property type="match status" value="1"/>
</dbReference>
<feature type="domain" description="STAS" evidence="2">
    <location>
        <begin position="39"/>
        <end position="132"/>
    </location>
</feature>
<dbReference type="SUPFAM" id="SSF52091">
    <property type="entry name" value="SpoIIaa-like"/>
    <property type="match status" value="1"/>
</dbReference>